<feature type="active site" description="Proton acceptor" evidence="3">
    <location>
        <position position="65"/>
    </location>
</feature>
<evidence type="ECO:0000256" key="3">
    <source>
        <dbReference type="PIRSR" id="PIRSR005384-1"/>
    </source>
</evidence>
<dbReference type="Gene3D" id="3.40.1400.10">
    <property type="entry name" value="Sugar-phosphate isomerase, RpiB/LacA/LacB"/>
    <property type="match status" value="1"/>
</dbReference>
<evidence type="ECO:0000313" key="6">
    <source>
        <dbReference type="Proteomes" id="UP000234145"/>
    </source>
</evidence>
<dbReference type="PANTHER" id="PTHR43732">
    <property type="entry name" value="RIBOSE 5-PHOSPHATE ISOMERASE-RELATED"/>
    <property type="match status" value="1"/>
</dbReference>
<dbReference type="PIRSF" id="PIRSF005384">
    <property type="entry name" value="RpiB_LacA_B"/>
    <property type="match status" value="1"/>
</dbReference>
<dbReference type="InterPro" id="IPR051812">
    <property type="entry name" value="SPI_LacAB/RpiB"/>
</dbReference>
<dbReference type="GO" id="GO:0005975">
    <property type="term" value="P:carbohydrate metabolic process"/>
    <property type="evidence" value="ECO:0007669"/>
    <property type="project" value="InterPro"/>
</dbReference>
<reference evidence="6" key="1">
    <citation type="submission" date="2017-09" db="EMBL/GenBank/DDBJ databases">
        <title>Depth-based differentiation of microbial function through sediment-hosted aquifers and enrichment of novel symbionts in the deep terrestrial subsurface.</title>
        <authorList>
            <person name="Probst A.J."/>
            <person name="Ladd B."/>
            <person name="Jarett J.K."/>
            <person name="Geller-Mcgrath D.E."/>
            <person name="Sieber C.M.K."/>
            <person name="Emerson J.B."/>
            <person name="Anantharaman K."/>
            <person name="Thomas B.C."/>
            <person name="Malmstrom R."/>
            <person name="Stieglmeier M."/>
            <person name="Klingl A."/>
            <person name="Woyke T."/>
            <person name="Ryan C.M."/>
            <person name="Banfield J.F."/>
        </authorList>
    </citation>
    <scope>NUCLEOTIDE SEQUENCE [LARGE SCALE GENOMIC DNA]</scope>
</reference>
<comment type="caution">
    <text evidence="5">The sequence shown here is derived from an EMBL/GenBank/DDBJ whole genome shotgun (WGS) entry which is preliminary data.</text>
</comment>
<proteinExistence type="inferred from homology"/>
<protein>
    <submittedName>
        <fullName evidence="5">Ribose 5-phosphate isomerase B</fullName>
    </submittedName>
</protein>
<dbReference type="NCBIfam" id="TIGR00689">
    <property type="entry name" value="rpiB_lacA_lacB"/>
    <property type="match status" value="1"/>
</dbReference>
<dbReference type="PANTHER" id="PTHR43732:SF1">
    <property type="entry name" value="RIBOSE 5-PHOSPHATE ISOMERASE"/>
    <property type="match status" value="1"/>
</dbReference>
<dbReference type="NCBIfam" id="NF004051">
    <property type="entry name" value="PRK05571.1"/>
    <property type="match status" value="1"/>
</dbReference>
<dbReference type="GO" id="GO:0016861">
    <property type="term" value="F:intramolecular oxidoreductase activity, interconverting aldoses and ketoses"/>
    <property type="evidence" value="ECO:0007669"/>
    <property type="project" value="UniProtKB-ARBA"/>
</dbReference>
<feature type="binding site" evidence="4">
    <location>
        <position position="132"/>
    </location>
    <ligand>
        <name>D-ribulose 5-phosphate</name>
        <dbReference type="ChEBI" id="CHEBI:58121"/>
    </ligand>
</feature>
<dbReference type="InterPro" id="IPR004785">
    <property type="entry name" value="RpiB"/>
</dbReference>
<organism evidence="5 6">
    <name type="scientific">Candidatus Desantisbacteria bacterium CG_4_10_14_0_8_um_filter_39_17</name>
    <dbReference type="NCBI Taxonomy" id="1974542"/>
    <lineage>
        <taxon>Bacteria</taxon>
        <taxon>Candidatus Desantisiibacteriota</taxon>
    </lineage>
</organism>
<dbReference type="Pfam" id="PF02502">
    <property type="entry name" value="LacAB_rpiB"/>
    <property type="match status" value="1"/>
</dbReference>
<dbReference type="AlphaFoldDB" id="A0A2H9PB91"/>
<name>A0A2H9PB91_9BACT</name>
<dbReference type="InterPro" id="IPR003500">
    <property type="entry name" value="RpiB_LacA_LacB"/>
</dbReference>
<sequence>MEIAIGNDHAGFKIKNIIKKYFEEKGISYKDFGSNNQNSVDYPDYALPVALAVSRGEYDRGILICGTGIGMSLVANKVWGIRGAVCHNVWTARVSRAHNDANVLLLGGRVLKNKEALKIVRVWLKTKAEGGRHRRRVKKIKQIERRLKCMR</sequence>
<feature type="binding site" evidence="4">
    <location>
        <position position="99"/>
    </location>
    <ligand>
        <name>D-ribulose 5-phosphate</name>
        <dbReference type="ChEBI" id="CHEBI:58121"/>
    </ligand>
</feature>
<evidence type="ECO:0000256" key="1">
    <source>
        <dbReference type="ARBA" id="ARBA00008754"/>
    </source>
</evidence>
<feature type="binding site" evidence="4">
    <location>
        <position position="109"/>
    </location>
    <ligand>
        <name>D-ribulose 5-phosphate</name>
        <dbReference type="ChEBI" id="CHEBI:58121"/>
    </ligand>
</feature>
<accession>A0A2H9PB91</accession>
<feature type="binding site" evidence="4">
    <location>
        <begin position="8"/>
        <end position="9"/>
    </location>
    <ligand>
        <name>D-ribulose 5-phosphate</name>
        <dbReference type="ChEBI" id="CHEBI:58121"/>
    </ligand>
</feature>
<dbReference type="SUPFAM" id="SSF89623">
    <property type="entry name" value="Ribose/Galactose isomerase RpiB/AlsB"/>
    <property type="match status" value="1"/>
</dbReference>
<dbReference type="NCBIfam" id="TIGR01120">
    <property type="entry name" value="rpiB"/>
    <property type="match status" value="1"/>
</dbReference>
<comment type="similarity">
    <text evidence="1">Belongs to the LacAB/RpiB family.</text>
</comment>
<evidence type="ECO:0000313" key="5">
    <source>
        <dbReference type="EMBL" id="PIZ16015.1"/>
    </source>
</evidence>
<dbReference type="Proteomes" id="UP000234145">
    <property type="component" value="Unassembled WGS sequence"/>
</dbReference>
<evidence type="ECO:0000256" key="4">
    <source>
        <dbReference type="PIRSR" id="PIRSR005384-2"/>
    </source>
</evidence>
<evidence type="ECO:0000256" key="2">
    <source>
        <dbReference type="ARBA" id="ARBA00023235"/>
    </source>
</evidence>
<dbReference type="EMBL" id="PFMS01000063">
    <property type="protein sequence ID" value="PIZ16015.1"/>
    <property type="molecule type" value="Genomic_DNA"/>
</dbReference>
<dbReference type="InterPro" id="IPR036569">
    <property type="entry name" value="RpiB_LacA_LacB_sf"/>
</dbReference>
<feature type="active site" description="Proton donor" evidence="3">
    <location>
        <position position="98"/>
    </location>
</feature>
<feature type="binding site" evidence="4">
    <location>
        <begin position="66"/>
        <end position="70"/>
    </location>
    <ligand>
        <name>D-ribulose 5-phosphate</name>
        <dbReference type="ChEBI" id="CHEBI:58121"/>
    </ligand>
</feature>
<feature type="binding site" evidence="4">
    <location>
        <position position="136"/>
    </location>
    <ligand>
        <name>D-ribulose 5-phosphate</name>
        <dbReference type="ChEBI" id="CHEBI:58121"/>
    </ligand>
</feature>
<gene>
    <name evidence="5" type="primary">rpiB</name>
    <name evidence="5" type="ORF">COY51_03760</name>
</gene>
<keyword evidence="2 5" id="KW-0413">Isomerase</keyword>